<dbReference type="PROSITE" id="PS50305">
    <property type="entry name" value="SIRTUIN"/>
    <property type="match status" value="1"/>
</dbReference>
<feature type="active site" description="Proton acceptor" evidence="3">
    <location>
        <position position="82"/>
    </location>
</feature>
<keyword evidence="3" id="KW-0479">Metal-binding</keyword>
<evidence type="ECO:0000256" key="3">
    <source>
        <dbReference type="PROSITE-ProRule" id="PRU00236"/>
    </source>
</evidence>
<dbReference type="GO" id="GO:0070403">
    <property type="term" value="F:NAD+ binding"/>
    <property type="evidence" value="ECO:0007669"/>
    <property type="project" value="InterPro"/>
</dbReference>
<dbReference type="Gene3D" id="3.30.1600.10">
    <property type="entry name" value="SIR2/SIRT2 'Small Domain"/>
    <property type="match status" value="1"/>
</dbReference>
<evidence type="ECO:0000256" key="2">
    <source>
        <dbReference type="ARBA" id="ARBA00023027"/>
    </source>
</evidence>
<feature type="binding site" evidence="3">
    <location>
        <position position="93"/>
    </location>
    <ligand>
        <name>Zn(2+)</name>
        <dbReference type="ChEBI" id="CHEBI:29105"/>
    </ligand>
</feature>
<dbReference type="GO" id="GO:0005634">
    <property type="term" value="C:nucleus"/>
    <property type="evidence" value="ECO:0007669"/>
    <property type="project" value="TreeGrafter"/>
</dbReference>
<dbReference type="InterPro" id="IPR003000">
    <property type="entry name" value="Sirtuin"/>
</dbReference>
<dbReference type="Pfam" id="PF02146">
    <property type="entry name" value="SIR2"/>
    <property type="match status" value="1"/>
</dbReference>
<dbReference type="PANTHER" id="PTHR11085:SF10">
    <property type="entry name" value="NAD-DEPENDENT PROTEIN DEACYLASE SIRTUIN-5, MITOCHONDRIAL-RELATED"/>
    <property type="match status" value="1"/>
</dbReference>
<evidence type="ECO:0000313" key="6">
    <source>
        <dbReference type="Proteomes" id="UP001231518"/>
    </source>
</evidence>
<dbReference type="Gene3D" id="3.40.50.1220">
    <property type="entry name" value="TPP-binding domain"/>
    <property type="match status" value="1"/>
</dbReference>
<dbReference type="SUPFAM" id="SSF52467">
    <property type="entry name" value="DHS-like NAD/FAD-binding domain"/>
    <property type="match status" value="1"/>
</dbReference>
<organism evidence="5 6">
    <name type="scientific">Mythimna separata</name>
    <name type="common">Oriental armyworm</name>
    <name type="synonym">Pseudaletia separata</name>
    <dbReference type="NCBI Taxonomy" id="271217"/>
    <lineage>
        <taxon>Eukaryota</taxon>
        <taxon>Metazoa</taxon>
        <taxon>Ecdysozoa</taxon>
        <taxon>Arthropoda</taxon>
        <taxon>Hexapoda</taxon>
        <taxon>Insecta</taxon>
        <taxon>Pterygota</taxon>
        <taxon>Neoptera</taxon>
        <taxon>Endopterygota</taxon>
        <taxon>Lepidoptera</taxon>
        <taxon>Glossata</taxon>
        <taxon>Ditrysia</taxon>
        <taxon>Noctuoidea</taxon>
        <taxon>Noctuidae</taxon>
        <taxon>Noctuinae</taxon>
        <taxon>Hadenini</taxon>
        <taxon>Mythimna</taxon>
    </lineage>
</organism>
<dbReference type="GO" id="GO:0017136">
    <property type="term" value="F:histone deacetylase activity, NAD-dependent"/>
    <property type="evidence" value="ECO:0007669"/>
    <property type="project" value="TreeGrafter"/>
</dbReference>
<keyword evidence="2" id="KW-0520">NAD</keyword>
<dbReference type="EMBL" id="JARGEI010000008">
    <property type="protein sequence ID" value="KAJ8727525.1"/>
    <property type="molecule type" value="Genomic_DNA"/>
</dbReference>
<dbReference type="GO" id="GO:0046872">
    <property type="term" value="F:metal ion binding"/>
    <property type="evidence" value="ECO:0007669"/>
    <property type="project" value="UniProtKB-KW"/>
</dbReference>
<dbReference type="InterPro" id="IPR050134">
    <property type="entry name" value="NAD-dep_sirtuin_deacylases"/>
</dbReference>
<reference evidence="5" key="1">
    <citation type="submission" date="2023-03" db="EMBL/GenBank/DDBJ databases">
        <title>Chromosome-level genomes of two armyworms, Mythimna separata and Mythimna loreyi, provide insights into the biosynthesis and reception of sex pheromones.</title>
        <authorList>
            <person name="Zhao H."/>
        </authorList>
    </citation>
    <scope>NUCLEOTIDE SEQUENCE</scope>
    <source>
        <strain evidence="5">BeijingLab</strain>
        <tissue evidence="5">Pupa</tissue>
    </source>
</reference>
<comment type="caution">
    <text evidence="5">The sequence shown here is derived from an EMBL/GenBank/DDBJ whole genome shotgun (WGS) entry which is preliminary data.</text>
</comment>
<sequence length="227" mass="24950">MWRKLDASILYNPVTFREDPGLVWEYYHYIRELVLKTKPNAGHIAVAQYEQKHASKKKVTVVTQNVDGLHSRAGTRNIIELHGNMFKTRCTKCNEVLVNTDSPICPALAGTGSPTSDKLVSDIKEKDLPHCKKPDCGGLLRPHIVWFGEVLETSILEKTDIVISKCNVCLVVGTSSIVYPAAAFPTIMAASGSIIAEFNIQPSPASSKFDFYFQGPSATTLPQALSD</sequence>
<dbReference type="InterPro" id="IPR029035">
    <property type="entry name" value="DHS-like_NAD/FAD-binding_dom"/>
</dbReference>
<evidence type="ECO:0000256" key="1">
    <source>
        <dbReference type="ARBA" id="ARBA00022679"/>
    </source>
</evidence>
<dbReference type="Proteomes" id="UP001231518">
    <property type="component" value="Chromosome 11"/>
</dbReference>
<feature type="binding site" evidence="3">
    <location>
        <position position="90"/>
    </location>
    <ligand>
        <name>Zn(2+)</name>
        <dbReference type="ChEBI" id="CHEBI:29105"/>
    </ligand>
</feature>
<protein>
    <recommendedName>
        <fullName evidence="4">Deacetylase sirtuin-type domain-containing protein</fullName>
    </recommendedName>
</protein>
<keyword evidence="1" id="KW-0808">Transferase</keyword>
<feature type="domain" description="Deacetylase sirtuin-type" evidence="4">
    <location>
        <begin position="1"/>
        <end position="227"/>
    </location>
</feature>
<keyword evidence="3" id="KW-0862">Zinc</keyword>
<proteinExistence type="predicted"/>
<dbReference type="AlphaFoldDB" id="A0AAD7YTS2"/>
<dbReference type="InterPro" id="IPR026591">
    <property type="entry name" value="Sirtuin_cat_small_dom_sf"/>
</dbReference>
<gene>
    <name evidence="5" type="ORF">PYW07_001644</name>
</gene>
<evidence type="ECO:0000259" key="4">
    <source>
        <dbReference type="PROSITE" id="PS50305"/>
    </source>
</evidence>
<feature type="binding site" evidence="3">
    <location>
        <position position="131"/>
    </location>
    <ligand>
        <name>Zn(2+)</name>
        <dbReference type="ChEBI" id="CHEBI:29105"/>
    </ligand>
</feature>
<feature type="binding site" evidence="3">
    <location>
        <position position="136"/>
    </location>
    <ligand>
        <name>Zn(2+)</name>
        <dbReference type="ChEBI" id="CHEBI:29105"/>
    </ligand>
</feature>
<dbReference type="PANTHER" id="PTHR11085">
    <property type="entry name" value="NAD-DEPENDENT PROTEIN DEACYLASE SIRTUIN-5, MITOCHONDRIAL-RELATED"/>
    <property type="match status" value="1"/>
</dbReference>
<accession>A0AAD7YTS2</accession>
<keyword evidence="6" id="KW-1185">Reference proteome</keyword>
<name>A0AAD7YTS2_MYTSE</name>
<dbReference type="InterPro" id="IPR026590">
    <property type="entry name" value="Ssirtuin_cat_dom"/>
</dbReference>
<evidence type="ECO:0000313" key="5">
    <source>
        <dbReference type="EMBL" id="KAJ8727525.1"/>
    </source>
</evidence>